<sequence length="345" mass="38426">MLKADCYVKLLSTAQEAFGAARQEAWDNMVGDAPIEEDQLFWLIDTALPRLEKHWIPLMKGSGISMRLSGVFCHKTPLAVYDDSKNPSGPKIRRELGDLLLVHDRIGRNAGRQALLMQAKRMENTLLKADNPEQARLYSEWPPFKLRGQGGNGSNFIDGDRHFDGCRDGVRYLIFDDARYPSHKSRCCNWCYCPWCDSACDHVNGWLVSDPRGTVGLPGSEDLATTFVNMLFNVYPPRGKATKRYLPTDTLKLGIDEDFDVTVHELLTKTFSKDLLTTKRGRHARRRGQETSFMGVDSLGLISDSPLAFLTAAVGSGTEPPKSERVDTEGEGGPIAIVLVETFAD</sequence>
<evidence type="ECO:0000313" key="2">
    <source>
        <dbReference type="Proteomes" id="UP000538670"/>
    </source>
</evidence>
<keyword evidence="2" id="KW-1185">Reference proteome</keyword>
<accession>A0A7W6A934</accession>
<dbReference type="Proteomes" id="UP000538670">
    <property type="component" value="Unassembled WGS sequence"/>
</dbReference>
<dbReference type="EMBL" id="JACIDH010000001">
    <property type="protein sequence ID" value="MBB3877803.1"/>
    <property type="molecule type" value="Genomic_DNA"/>
</dbReference>
<reference evidence="1 2" key="1">
    <citation type="submission" date="2020-08" db="EMBL/GenBank/DDBJ databases">
        <title>Genomic Encyclopedia of Type Strains, Phase IV (KMG-IV): sequencing the most valuable type-strain genomes for metagenomic binning, comparative biology and taxonomic classification.</title>
        <authorList>
            <person name="Goeker M."/>
        </authorList>
    </citation>
    <scope>NUCLEOTIDE SEQUENCE [LARGE SCALE GENOMIC DNA]</scope>
    <source>
        <strain evidence="1 2">DSM 19512</strain>
    </source>
</reference>
<protein>
    <submittedName>
        <fullName evidence="1">Uncharacterized protein</fullName>
    </submittedName>
</protein>
<proteinExistence type="predicted"/>
<organism evidence="1 2">
    <name type="scientific">Sphingomonas pseudosanguinis</name>
    <dbReference type="NCBI Taxonomy" id="413712"/>
    <lineage>
        <taxon>Bacteria</taxon>
        <taxon>Pseudomonadati</taxon>
        <taxon>Pseudomonadota</taxon>
        <taxon>Alphaproteobacteria</taxon>
        <taxon>Sphingomonadales</taxon>
        <taxon>Sphingomonadaceae</taxon>
        <taxon>Sphingomonas</taxon>
    </lineage>
</organism>
<comment type="caution">
    <text evidence="1">The sequence shown here is derived from an EMBL/GenBank/DDBJ whole genome shotgun (WGS) entry which is preliminary data.</text>
</comment>
<evidence type="ECO:0000313" key="1">
    <source>
        <dbReference type="EMBL" id="MBB3877803.1"/>
    </source>
</evidence>
<gene>
    <name evidence="1" type="ORF">GGR48_000206</name>
</gene>
<dbReference type="AlphaFoldDB" id="A0A7W6A934"/>
<name>A0A7W6A934_9SPHN</name>